<comment type="caution">
    <text evidence="1">The sequence shown here is derived from an EMBL/GenBank/DDBJ whole genome shotgun (WGS) entry which is preliminary data.</text>
</comment>
<name>A0AAD5IJD8_ACENE</name>
<protein>
    <submittedName>
        <fullName evidence="1">Uncharacterized protein</fullName>
    </submittedName>
</protein>
<dbReference type="Proteomes" id="UP001064489">
    <property type="component" value="Chromosome 10"/>
</dbReference>
<dbReference type="SUPFAM" id="SSF46934">
    <property type="entry name" value="UBA-like"/>
    <property type="match status" value="1"/>
</dbReference>
<accession>A0AAD5IJD8</accession>
<dbReference type="EMBL" id="JAJSOW010000105">
    <property type="protein sequence ID" value="KAI9165929.1"/>
    <property type="molecule type" value="Genomic_DNA"/>
</dbReference>
<sequence>MESLLANDKQNMVSSFLEIVVGQTAETGRQFLQATSWNLEEAIQLFYVGQDVGDQEEVRAPLPVVRETLYNDDDDAMLNLYGVSSAGFLRQEPASSMTGVWEISSAATVDTS</sequence>
<reference evidence="1" key="1">
    <citation type="journal article" date="2022" name="Plant J.">
        <title>Strategies of tolerance reflected in two North American maple genomes.</title>
        <authorList>
            <person name="McEvoy S.L."/>
            <person name="Sezen U.U."/>
            <person name="Trouern-Trend A."/>
            <person name="McMahon S.M."/>
            <person name="Schaberg P.G."/>
            <person name="Yang J."/>
            <person name="Wegrzyn J.L."/>
            <person name="Swenson N.G."/>
        </authorList>
    </citation>
    <scope>NUCLEOTIDE SEQUENCE</scope>
    <source>
        <strain evidence="1">91603</strain>
    </source>
</reference>
<dbReference type="AlphaFoldDB" id="A0AAD5IJD8"/>
<dbReference type="InterPro" id="IPR009060">
    <property type="entry name" value="UBA-like_sf"/>
</dbReference>
<reference evidence="1" key="2">
    <citation type="submission" date="2023-02" db="EMBL/GenBank/DDBJ databases">
        <authorList>
            <person name="Swenson N.G."/>
            <person name="Wegrzyn J.L."/>
            <person name="Mcevoy S.L."/>
        </authorList>
    </citation>
    <scope>NUCLEOTIDE SEQUENCE</scope>
    <source>
        <strain evidence="1">91603</strain>
        <tissue evidence="1">Leaf</tissue>
    </source>
</reference>
<dbReference type="Pfam" id="PF14555">
    <property type="entry name" value="UBA_4"/>
    <property type="match status" value="1"/>
</dbReference>
<organism evidence="1 2">
    <name type="scientific">Acer negundo</name>
    <name type="common">Box elder</name>
    <dbReference type="NCBI Taxonomy" id="4023"/>
    <lineage>
        <taxon>Eukaryota</taxon>
        <taxon>Viridiplantae</taxon>
        <taxon>Streptophyta</taxon>
        <taxon>Embryophyta</taxon>
        <taxon>Tracheophyta</taxon>
        <taxon>Spermatophyta</taxon>
        <taxon>Magnoliopsida</taxon>
        <taxon>eudicotyledons</taxon>
        <taxon>Gunneridae</taxon>
        <taxon>Pentapetalae</taxon>
        <taxon>rosids</taxon>
        <taxon>malvids</taxon>
        <taxon>Sapindales</taxon>
        <taxon>Sapindaceae</taxon>
        <taxon>Hippocastanoideae</taxon>
        <taxon>Acereae</taxon>
        <taxon>Acer</taxon>
    </lineage>
</organism>
<keyword evidence="2" id="KW-1185">Reference proteome</keyword>
<evidence type="ECO:0000313" key="2">
    <source>
        <dbReference type="Proteomes" id="UP001064489"/>
    </source>
</evidence>
<gene>
    <name evidence="1" type="ORF">LWI28_023063</name>
</gene>
<evidence type="ECO:0000313" key="1">
    <source>
        <dbReference type="EMBL" id="KAI9165929.1"/>
    </source>
</evidence>
<dbReference type="Gene3D" id="1.10.8.10">
    <property type="entry name" value="DNA helicase RuvA subunit, C-terminal domain"/>
    <property type="match status" value="1"/>
</dbReference>
<proteinExistence type="predicted"/>